<keyword evidence="1" id="KW-0472">Membrane</keyword>
<feature type="transmembrane region" description="Helical" evidence="1">
    <location>
        <begin position="106"/>
        <end position="124"/>
    </location>
</feature>
<evidence type="ECO:0000256" key="2">
    <source>
        <dbReference type="SAM" id="SignalP"/>
    </source>
</evidence>
<dbReference type="Proteomes" id="UP000235145">
    <property type="component" value="Unassembled WGS sequence"/>
</dbReference>
<gene>
    <name evidence="3" type="ORF">LSAT_V11C200086530</name>
</gene>
<keyword evidence="1" id="KW-1133">Transmembrane helix</keyword>
<evidence type="ECO:0000256" key="1">
    <source>
        <dbReference type="SAM" id="Phobius"/>
    </source>
</evidence>
<name>A0A9R1W9S5_LACSA</name>
<organism evidence="3 4">
    <name type="scientific">Lactuca sativa</name>
    <name type="common">Garden lettuce</name>
    <dbReference type="NCBI Taxonomy" id="4236"/>
    <lineage>
        <taxon>Eukaryota</taxon>
        <taxon>Viridiplantae</taxon>
        <taxon>Streptophyta</taxon>
        <taxon>Embryophyta</taxon>
        <taxon>Tracheophyta</taxon>
        <taxon>Spermatophyta</taxon>
        <taxon>Magnoliopsida</taxon>
        <taxon>eudicotyledons</taxon>
        <taxon>Gunneridae</taxon>
        <taxon>Pentapetalae</taxon>
        <taxon>asterids</taxon>
        <taxon>campanulids</taxon>
        <taxon>Asterales</taxon>
        <taxon>Asteraceae</taxon>
        <taxon>Cichorioideae</taxon>
        <taxon>Cichorieae</taxon>
        <taxon>Lactucinae</taxon>
        <taxon>Lactuca</taxon>
    </lineage>
</organism>
<evidence type="ECO:0008006" key="5">
    <source>
        <dbReference type="Google" id="ProtNLM"/>
    </source>
</evidence>
<keyword evidence="2" id="KW-0732">Signal</keyword>
<proteinExistence type="predicted"/>
<protein>
    <recommendedName>
        <fullName evidence="5">Prolamin-like domain-containing protein</fullName>
    </recommendedName>
</protein>
<comment type="caution">
    <text evidence="3">The sequence shown here is derived from an EMBL/GenBank/DDBJ whole genome shotgun (WGS) entry which is preliminary data.</text>
</comment>
<dbReference type="EMBL" id="NBSK02000002">
    <property type="protein sequence ID" value="KAJ0222652.1"/>
    <property type="molecule type" value="Genomic_DNA"/>
</dbReference>
<evidence type="ECO:0000313" key="3">
    <source>
        <dbReference type="EMBL" id="KAJ0222652.1"/>
    </source>
</evidence>
<dbReference type="AlphaFoldDB" id="A0A9R1W9S5"/>
<reference evidence="3 4" key="1">
    <citation type="journal article" date="2017" name="Nat. Commun.">
        <title>Genome assembly with in vitro proximity ligation data and whole-genome triplication in lettuce.</title>
        <authorList>
            <person name="Reyes-Chin-Wo S."/>
            <person name="Wang Z."/>
            <person name="Yang X."/>
            <person name="Kozik A."/>
            <person name="Arikit S."/>
            <person name="Song C."/>
            <person name="Xia L."/>
            <person name="Froenicke L."/>
            <person name="Lavelle D.O."/>
            <person name="Truco M.J."/>
            <person name="Xia R."/>
            <person name="Zhu S."/>
            <person name="Xu C."/>
            <person name="Xu H."/>
            <person name="Xu X."/>
            <person name="Cox K."/>
            <person name="Korf I."/>
            <person name="Meyers B.C."/>
            <person name="Michelmore R.W."/>
        </authorList>
    </citation>
    <scope>NUCLEOTIDE SEQUENCE [LARGE SCALE GENOMIC DNA]</scope>
    <source>
        <strain evidence="4">cv. Salinas</strain>
        <tissue evidence="3">Seedlings</tissue>
    </source>
</reference>
<keyword evidence="4" id="KW-1185">Reference proteome</keyword>
<keyword evidence="1" id="KW-0812">Transmembrane</keyword>
<feature type="chain" id="PRO_5040232422" description="Prolamin-like domain-containing protein" evidence="2">
    <location>
        <begin position="25"/>
        <end position="125"/>
    </location>
</feature>
<feature type="signal peptide" evidence="2">
    <location>
        <begin position="1"/>
        <end position="24"/>
    </location>
</feature>
<accession>A0A9R1W9S5</accession>
<sequence>MREAATKGLLLLLCLLSTSTVTNFKNGALLLWECCCCENLMDLTKPWSCFYACPKLVGKLILGYDIWGSICGFLGWIDPLMCQRPTVIIPGLLRTMDAYEVEVGQLEMYLFASWILFMLFVLFWN</sequence>
<evidence type="ECO:0000313" key="4">
    <source>
        <dbReference type="Proteomes" id="UP000235145"/>
    </source>
</evidence>